<sequence length="465" mass="48679">MATRATSAFYSAGFADPIYVDSSQHSRATDAYGIGISLLMALAGVESRGLKSAFEDDVMDMAEGADGAGKRLLSAARQAAAWPEAATRELVKVVHGLCYERKSRRLPLPEALAALERALRHGDGEAAAAVGGGSSTSSSGSAAGGSGSSGVRFKGGVSPVVLPAGMPPSVSPPPEPRCPRPPSRPPSSLPPRHPRHPPAAGGGGEGRGGGGEGRDGEGRGRGGAAAAGMWASHGTWAAALGASVPCLDGPCLLPCSSKLLPAPAAPPPVPPHELVSSAASPRERASRCRDHRKPSRKTLCPQAAFRASSFGRRSSREALEAAADGRRRREAEAAAQEQPPLASAPGSLTRAAGRLHALAVASEEDVALARLQERITKAYLSLMARLERRYQERRGAPLPKGLSEEEKINALVPRRAGPLCGLAHSLRRWYNAARHERGQWSERPTDEEVARVMESARRELERCGL</sequence>
<protein>
    <recommendedName>
        <fullName evidence="3">Protein kinase domain-containing protein</fullName>
    </recommendedName>
</protein>
<reference evidence="2" key="1">
    <citation type="submission" date="2021-01" db="EMBL/GenBank/DDBJ databases">
        <authorList>
            <person name="Corre E."/>
            <person name="Pelletier E."/>
            <person name="Niang G."/>
            <person name="Scheremetjew M."/>
            <person name="Finn R."/>
            <person name="Kale V."/>
            <person name="Holt S."/>
            <person name="Cochrane G."/>
            <person name="Meng A."/>
            <person name="Brown T."/>
            <person name="Cohen L."/>
        </authorList>
    </citation>
    <scope>NUCLEOTIDE SEQUENCE</scope>
    <source>
        <strain evidence="2">379</strain>
    </source>
</reference>
<dbReference type="EMBL" id="HBIR01039031">
    <property type="protein sequence ID" value="CAE0570848.1"/>
    <property type="molecule type" value="Transcribed_RNA"/>
</dbReference>
<feature type="compositionally biased region" description="Basic and acidic residues" evidence="1">
    <location>
        <begin position="314"/>
        <end position="332"/>
    </location>
</feature>
<feature type="compositionally biased region" description="Pro residues" evidence="1">
    <location>
        <begin position="165"/>
        <end position="191"/>
    </location>
</feature>
<accession>A0A7S3WQ21</accession>
<evidence type="ECO:0000313" key="2">
    <source>
        <dbReference type="EMBL" id="CAE0570848.1"/>
    </source>
</evidence>
<feature type="compositionally biased region" description="Low complexity" evidence="1">
    <location>
        <begin position="303"/>
        <end position="312"/>
    </location>
</feature>
<feature type="compositionally biased region" description="Low complexity" evidence="1">
    <location>
        <begin position="126"/>
        <end position="141"/>
    </location>
</feature>
<evidence type="ECO:0008006" key="3">
    <source>
        <dbReference type="Google" id="ProtNLM"/>
    </source>
</evidence>
<name>A0A7S3WQ21_EMIHU</name>
<feature type="region of interest" description="Disordered" evidence="1">
    <location>
        <begin position="264"/>
        <end position="347"/>
    </location>
</feature>
<organism evidence="2">
    <name type="scientific">Emiliania huxleyi</name>
    <name type="common">Coccolithophore</name>
    <name type="synonym">Pontosphaera huxleyi</name>
    <dbReference type="NCBI Taxonomy" id="2903"/>
    <lineage>
        <taxon>Eukaryota</taxon>
        <taxon>Haptista</taxon>
        <taxon>Haptophyta</taxon>
        <taxon>Prymnesiophyceae</taxon>
        <taxon>Isochrysidales</taxon>
        <taxon>Noelaerhabdaceae</taxon>
        <taxon>Emiliania</taxon>
    </lineage>
</organism>
<feature type="compositionally biased region" description="Low complexity" evidence="1">
    <location>
        <begin position="333"/>
        <end position="344"/>
    </location>
</feature>
<proteinExistence type="predicted"/>
<evidence type="ECO:0000256" key="1">
    <source>
        <dbReference type="SAM" id="MobiDB-lite"/>
    </source>
</evidence>
<dbReference type="AlphaFoldDB" id="A0A7S3WQ21"/>
<feature type="region of interest" description="Disordered" evidence="1">
    <location>
        <begin position="126"/>
        <end position="225"/>
    </location>
</feature>
<feature type="compositionally biased region" description="Gly residues" evidence="1">
    <location>
        <begin position="200"/>
        <end position="211"/>
    </location>
</feature>
<gene>
    <name evidence="2" type="ORF">EHUX00137_LOCUS30423</name>
</gene>